<dbReference type="PANTHER" id="PTHR47501">
    <property type="entry name" value="TRANSPOSASE-RELATED"/>
    <property type="match status" value="1"/>
</dbReference>
<evidence type="ECO:0000313" key="1">
    <source>
        <dbReference type="EMBL" id="KZS90553.1"/>
    </source>
</evidence>
<sequence length="118" mass="13683">AVSKDERGFYRMFVAWLVSEDTPFTAGEAPTLRALFKWLEVNYQLPSGTTARSQLARLYADLHRMNLDSRIAYQHHSWTNRGMIHSFAGSIADWIDEDWNLKEPCVDMHVLEDDEHKG</sequence>
<evidence type="ECO:0000313" key="2">
    <source>
        <dbReference type="Proteomes" id="UP000076722"/>
    </source>
</evidence>
<dbReference type="OrthoDB" id="2800877at2759"/>
<organism evidence="1 2">
    <name type="scientific">Sistotremastrum niveocremeum HHB9708</name>
    <dbReference type="NCBI Taxonomy" id="1314777"/>
    <lineage>
        <taxon>Eukaryota</taxon>
        <taxon>Fungi</taxon>
        <taxon>Dikarya</taxon>
        <taxon>Basidiomycota</taxon>
        <taxon>Agaricomycotina</taxon>
        <taxon>Agaricomycetes</taxon>
        <taxon>Sistotremastrales</taxon>
        <taxon>Sistotremastraceae</taxon>
        <taxon>Sertulicium</taxon>
        <taxon>Sertulicium niveocremeum</taxon>
    </lineage>
</organism>
<proteinExistence type="predicted"/>
<dbReference type="EMBL" id="KV419420">
    <property type="protein sequence ID" value="KZS90553.1"/>
    <property type="molecule type" value="Genomic_DNA"/>
</dbReference>
<reference evidence="1 2" key="1">
    <citation type="journal article" date="2016" name="Mol. Biol. Evol.">
        <title>Comparative Genomics of Early-Diverging Mushroom-Forming Fungi Provides Insights into the Origins of Lignocellulose Decay Capabilities.</title>
        <authorList>
            <person name="Nagy L.G."/>
            <person name="Riley R."/>
            <person name="Tritt A."/>
            <person name="Adam C."/>
            <person name="Daum C."/>
            <person name="Floudas D."/>
            <person name="Sun H."/>
            <person name="Yadav J.S."/>
            <person name="Pangilinan J."/>
            <person name="Larsson K.H."/>
            <person name="Matsuura K."/>
            <person name="Barry K."/>
            <person name="Labutti K."/>
            <person name="Kuo R."/>
            <person name="Ohm R.A."/>
            <person name="Bhattacharya S.S."/>
            <person name="Shirouzu T."/>
            <person name="Yoshinaga Y."/>
            <person name="Martin F.M."/>
            <person name="Grigoriev I.V."/>
            <person name="Hibbett D.S."/>
        </authorList>
    </citation>
    <scope>NUCLEOTIDE SEQUENCE [LARGE SCALE GENOMIC DNA]</scope>
    <source>
        <strain evidence="1 2">HHB9708</strain>
    </source>
</reference>
<protein>
    <submittedName>
        <fullName evidence="1">Uncharacterized protein</fullName>
    </submittedName>
</protein>
<feature type="non-terminal residue" evidence="1">
    <location>
        <position position="1"/>
    </location>
</feature>
<gene>
    <name evidence="1" type="ORF">SISNIDRAFT_388083</name>
</gene>
<accession>A0A164RH28</accession>
<dbReference type="Proteomes" id="UP000076722">
    <property type="component" value="Unassembled WGS sequence"/>
</dbReference>
<name>A0A164RH28_9AGAM</name>
<dbReference type="AlphaFoldDB" id="A0A164RH28"/>
<keyword evidence="2" id="KW-1185">Reference proteome</keyword>
<feature type="non-terminal residue" evidence="1">
    <location>
        <position position="118"/>
    </location>
</feature>